<dbReference type="EMBL" id="JANJQO010002096">
    <property type="protein sequence ID" value="KAJ2968103.1"/>
    <property type="molecule type" value="Genomic_DNA"/>
</dbReference>
<protein>
    <submittedName>
        <fullName evidence="1">Uncharacterized protein</fullName>
    </submittedName>
</protein>
<evidence type="ECO:0000313" key="2">
    <source>
        <dbReference type="Proteomes" id="UP001143910"/>
    </source>
</evidence>
<accession>A0ACC1MPG0</accession>
<dbReference type="Proteomes" id="UP001143910">
    <property type="component" value="Unassembled WGS sequence"/>
</dbReference>
<comment type="caution">
    <text evidence="1">The sequence shown here is derived from an EMBL/GenBank/DDBJ whole genome shotgun (WGS) entry which is preliminary data.</text>
</comment>
<name>A0ACC1MPG0_9HYPO</name>
<organism evidence="1 2">
    <name type="scientific">Zarea fungicola</name>
    <dbReference type="NCBI Taxonomy" id="93591"/>
    <lineage>
        <taxon>Eukaryota</taxon>
        <taxon>Fungi</taxon>
        <taxon>Dikarya</taxon>
        <taxon>Ascomycota</taxon>
        <taxon>Pezizomycotina</taxon>
        <taxon>Sordariomycetes</taxon>
        <taxon>Hypocreomycetidae</taxon>
        <taxon>Hypocreales</taxon>
        <taxon>Cordycipitaceae</taxon>
        <taxon>Zarea</taxon>
    </lineage>
</organism>
<gene>
    <name evidence="1" type="ORF">NQ176_g9340</name>
</gene>
<keyword evidence="2" id="KW-1185">Reference proteome</keyword>
<proteinExistence type="predicted"/>
<evidence type="ECO:0000313" key="1">
    <source>
        <dbReference type="EMBL" id="KAJ2968103.1"/>
    </source>
</evidence>
<sequence>MGQASSSIALQTAFVSIAAAATPCLPPDLKQRFKTLSKDLLSNDVAQVVIKVAQRGQPGGANKFPHDTTKDTFAYNYMDPGWWTSGFFPGTLWLLYERSLTLPQPIASSDILNLALQWQKGMEAQQFNKGTHDLGFMIMPEFYSDYALRNSTASRDIVINAAHSLATRWNETVQCIRSISSSSSTT</sequence>
<reference evidence="1" key="1">
    <citation type="submission" date="2022-08" db="EMBL/GenBank/DDBJ databases">
        <title>Genome Sequence of Lecanicillium fungicola.</title>
        <authorList>
            <person name="Buettner E."/>
        </authorList>
    </citation>
    <scope>NUCLEOTIDE SEQUENCE</scope>
    <source>
        <strain evidence="1">Babe33</strain>
    </source>
</reference>